<feature type="region of interest" description="Disordered" evidence="3">
    <location>
        <begin position="287"/>
        <end position="314"/>
    </location>
</feature>
<dbReference type="PROSITE" id="PS50158">
    <property type="entry name" value="ZF_CCHC"/>
    <property type="match status" value="1"/>
</dbReference>
<dbReference type="Gene3D" id="2.40.70.10">
    <property type="entry name" value="Acid Proteases"/>
    <property type="match status" value="1"/>
</dbReference>
<dbReference type="InterPro" id="IPR021109">
    <property type="entry name" value="Peptidase_aspartic_dom_sf"/>
</dbReference>
<dbReference type="AlphaFoldDB" id="A0A0L7KQL6"/>
<dbReference type="Gene3D" id="4.10.60.10">
    <property type="entry name" value="Zinc finger, CCHC-type"/>
    <property type="match status" value="1"/>
</dbReference>
<dbReference type="Pfam" id="PF13975">
    <property type="entry name" value="gag-asp_proteas"/>
    <property type="match status" value="1"/>
</dbReference>
<dbReference type="SUPFAM" id="SSF57756">
    <property type="entry name" value="Retrovirus zinc finger-like domains"/>
    <property type="match status" value="1"/>
</dbReference>
<dbReference type="GO" id="GO:0008270">
    <property type="term" value="F:zinc ion binding"/>
    <property type="evidence" value="ECO:0007669"/>
    <property type="project" value="UniProtKB-KW"/>
</dbReference>
<proteinExistence type="predicted"/>
<name>A0A0L7KQL6_OPEBR</name>
<keyword evidence="2" id="KW-0175">Coiled coil</keyword>
<reference evidence="5 6" key="1">
    <citation type="journal article" date="2015" name="Genome Biol. Evol.">
        <title>The genome of winter moth (Operophtera brumata) provides a genomic perspective on sexual dimorphism and phenology.</title>
        <authorList>
            <person name="Derks M.F."/>
            <person name="Smit S."/>
            <person name="Salis L."/>
            <person name="Schijlen E."/>
            <person name="Bossers A."/>
            <person name="Mateman C."/>
            <person name="Pijl A.S."/>
            <person name="de Ridder D."/>
            <person name="Groenen M.A."/>
            <person name="Visser M.E."/>
            <person name="Megens H.J."/>
        </authorList>
    </citation>
    <scope>NUCLEOTIDE SEQUENCE [LARGE SCALE GENOMIC DNA]</scope>
    <source>
        <strain evidence="5">WM2013NL</strain>
        <tissue evidence="5">Head and thorax</tissue>
    </source>
</reference>
<evidence type="ECO:0000256" key="2">
    <source>
        <dbReference type="SAM" id="Coils"/>
    </source>
</evidence>
<organism evidence="5 6">
    <name type="scientific">Operophtera brumata</name>
    <name type="common">Winter moth</name>
    <name type="synonym">Phalaena brumata</name>
    <dbReference type="NCBI Taxonomy" id="104452"/>
    <lineage>
        <taxon>Eukaryota</taxon>
        <taxon>Metazoa</taxon>
        <taxon>Ecdysozoa</taxon>
        <taxon>Arthropoda</taxon>
        <taxon>Hexapoda</taxon>
        <taxon>Insecta</taxon>
        <taxon>Pterygota</taxon>
        <taxon>Neoptera</taxon>
        <taxon>Endopterygota</taxon>
        <taxon>Lepidoptera</taxon>
        <taxon>Glossata</taxon>
        <taxon>Ditrysia</taxon>
        <taxon>Geometroidea</taxon>
        <taxon>Geometridae</taxon>
        <taxon>Larentiinae</taxon>
        <taxon>Operophtera</taxon>
    </lineage>
</organism>
<dbReference type="Proteomes" id="UP000037510">
    <property type="component" value="Unassembled WGS sequence"/>
</dbReference>
<evidence type="ECO:0000313" key="6">
    <source>
        <dbReference type="Proteomes" id="UP000037510"/>
    </source>
</evidence>
<comment type="caution">
    <text evidence="5">The sequence shown here is derived from an EMBL/GenBank/DDBJ whole genome shotgun (WGS) entry which is preliminary data.</text>
</comment>
<gene>
    <name evidence="5" type="ORF">OBRU01_17788</name>
</gene>
<dbReference type="SUPFAM" id="SSF50630">
    <property type="entry name" value="Acid proteases"/>
    <property type="match status" value="1"/>
</dbReference>
<evidence type="ECO:0000256" key="3">
    <source>
        <dbReference type="SAM" id="MobiDB-lite"/>
    </source>
</evidence>
<dbReference type="GO" id="GO:0003676">
    <property type="term" value="F:nucleic acid binding"/>
    <property type="evidence" value="ECO:0007669"/>
    <property type="project" value="InterPro"/>
</dbReference>
<dbReference type="CDD" id="cd00303">
    <property type="entry name" value="retropepsin_like"/>
    <property type="match status" value="1"/>
</dbReference>
<evidence type="ECO:0000259" key="4">
    <source>
        <dbReference type="PROSITE" id="PS50158"/>
    </source>
</evidence>
<keyword evidence="6" id="KW-1185">Reference proteome</keyword>
<keyword evidence="1" id="KW-0479">Metal-binding</keyword>
<keyword evidence="1" id="KW-0863">Zinc-finger</keyword>
<evidence type="ECO:0000313" key="5">
    <source>
        <dbReference type="EMBL" id="KOB65405.1"/>
    </source>
</evidence>
<dbReference type="InterPro" id="IPR036875">
    <property type="entry name" value="Znf_CCHC_sf"/>
</dbReference>
<feature type="domain" description="CCHC-type" evidence="4">
    <location>
        <begin position="322"/>
        <end position="337"/>
    </location>
</feature>
<feature type="compositionally biased region" description="Polar residues" evidence="3">
    <location>
        <begin position="292"/>
        <end position="314"/>
    </location>
</feature>
<dbReference type="EMBL" id="JTDY01007177">
    <property type="protein sequence ID" value="KOB65405.1"/>
    <property type="molecule type" value="Genomic_DNA"/>
</dbReference>
<evidence type="ECO:0000256" key="1">
    <source>
        <dbReference type="PROSITE-ProRule" id="PRU00047"/>
    </source>
</evidence>
<keyword evidence="1" id="KW-0862">Zinc</keyword>
<accession>A0A0L7KQL6</accession>
<feature type="coiled-coil region" evidence="2">
    <location>
        <begin position="7"/>
        <end position="48"/>
    </location>
</feature>
<sequence length="564" mass="65316">MKRSRTRSRSHLENQRLREELELEKQRLSILEKQLKTERDRRDLQEQERHRELELRVRRLSPERESVETERSELHVWRQSPQRDSIETERSRYDPTSIFFEQILKVLKNQSNERDTFPVLNNVLPEFDPLCKEQLITVWLSKVDECAEIYKWNDRQTIHYALPKLTGHAKLWYQGLPSLKRTWSEWKLLLKESFPATENYAGLLTEMLNKRVRFGESLEIYYFSKINLLNRCKIFGKEAIDCIVHGVDDRGVRVGALAANFEKPEQVLQFFKTIKVQVKDSIEYNRKDKRPSNLNTINRSTYKSNEQTNPPKSRQNFDSVTCFNCKEKGHPCSRCPKPIVKCLYCRFIGHATSDCPKKNPKPESKEKTVLRIPLDEDLKCNVPEPSTNKNNSHDLLHDNSSSKYKIAIEINGSPIICQVDLGSEATLIRKTDAQNLGLQWSTVESPLLRGLGNIPYVPVGKTLVSIDVQGVIEKDVEVLIIDDSLINHPVLLGHTFTERPSVRIIKTAIELKFEKVDQCINTKISLRTENIETIEVDEIKTIRLNTDDKISGNVYIGGSVMHGK</sequence>
<dbReference type="SMART" id="SM00343">
    <property type="entry name" value="ZnF_C2HC"/>
    <property type="match status" value="2"/>
</dbReference>
<protein>
    <recommendedName>
        <fullName evidence="4">CCHC-type domain-containing protein</fullName>
    </recommendedName>
</protein>
<dbReference type="InterPro" id="IPR001878">
    <property type="entry name" value="Znf_CCHC"/>
</dbReference>